<proteinExistence type="predicted"/>
<gene>
    <name evidence="3" type="ORF">SAMN05660420_01905</name>
</gene>
<keyword evidence="4" id="KW-1185">Reference proteome</keyword>
<dbReference type="InterPro" id="IPR019752">
    <property type="entry name" value="Pyrv/ketoisovalerate_OxRed_cat"/>
</dbReference>
<protein>
    <submittedName>
        <fullName evidence="3">Indolepyruvate ferredoxin oxidoreductase beta subunit</fullName>
    </submittedName>
</protein>
<dbReference type="STRING" id="37625.SAMN05660420_01905"/>
<evidence type="ECO:0000259" key="2">
    <source>
        <dbReference type="Pfam" id="PF01558"/>
    </source>
</evidence>
<keyword evidence="1" id="KW-0560">Oxidoreductase</keyword>
<name>A0A1H4AMI1_9BACT</name>
<sequence>MKQQIIVSGIGGQGVLFLTRVIAQVAVNTGIPVLTSETHGMAQRGGTVLSTIKVGNFASPLVRTGQADLGLLLWEANLPVHQSLLKADGKLLLNAENTGEGIRIDAAKIARDLGNAVLLNLVLLGLAVQKQVLFCGIEDCETAIKQLAPARFVEQNLAAFHKGLDSNK</sequence>
<dbReference type="GO" id="GO:0016903">
    <property type="term" value="F:oxidoreductase activity, acting on the aldehyde or oxo group of donors"/>
    <property type="evidence" value="ECO:0007669"/>
    <property type="project" value="InterPro"/>
</dbReference>
<feature type="domain" description="Pyruvate/ketoisovalerate oxidoreductase catalytic" evidence="2">
    <location>
        <begin position="11"/>
        <end position="164"/>
    </location>
</feature>
<evidence type="ECO:0000313" key="4">
    <source>
        <dbReference type="Proteomes" id="UP000199409"/>
    </source>
</evidence>
<dbReference type="OrthoDB" id="9800445at2"/>
<dbReference type="Pfam" id="PF01558">
    <property type="entry name" value="POR"/>
    <property type="match status" value="1"/>
</dbReference>
<reference evidence="3 4" key="1">
    <citation type="submission" date="2016-10" db="EMBL/GenBank/DDBJ databases">
        <authorList>
            <person name="de Groot N.N."/>
        </authorList>
    </citation>
    <scope>NUCLEOTIDE SEQUENCE [LARGE SCALE GENOMIC DNA]</scope>
    <source>
        <strain evidence="3 4">DSM 7343</strain>
    </source>
</reference>
<dbReference type="InterPro" id="IPR052198">
    <property type="entry name" value="IorB_Oxidoreductase"/>
</dbReference>
<organism evidence="3 4">
    <name type="scientific">Desulfuromusa kysingii</name>
    <dbReference type="NCBI Taxonomy" id="37625"/>
    <lineage>
        <taxon>Bacteria</taxon>
        <taxon>Pseudomonadati</taxon>
        <taxon>Thermodesulfobacteriota</taxon>
        <taxon>Desulfuromonadia</taxon>
        <taxon>Desulfuromonadales</taxon>
        <taxon>Geopsychrobacteraceae</taxon>
        <taxon>Desulfuromusa</taxon>
    </lineage>
</organism>
<accession>A0A1H4AMI1</accession>
<evidence type="ECO:0000256" key="1">
    <source>
        <dbReference type="ARBA" id="ARBA00023002"/>
    </source>
</evidence>
<dbReference type="AlphaFoldDB" id="A0A1H4AMI1"/>
<dbReference type="InterPro" id="IPR002869">
    <property type="entry name" value="Pyrv_flavodox_OxRed_cen"/>
</dbReference>
<dbReference type="Proteomes" id="UP000199409">
    <property type="component" value="Unassembled WGS sequence"/>
</dbReference>
<dbReference type="RefSeq" id="WP_092347346.1">
    <property type="nucleotide sequence ID" value="NZ_FNQN01000005.1"/>
</dbReference>
<dbReference type="PANTHER" id="PTHR43854">
    <property type="entry name" value="INDOLEPYRUVATE OXIDOREDUCTASE SUBUNIT IORB"/>
    <property type="match status" value="1"/>
</dbReference>
<dbReference type="SUPFAM" id="SSF53323">
    <property type="entry name" value="Pyruvate-ferredoxin oxidoreductase, PFOR, domain III"/>
    <property type="match status" value="1"/>
</dbReference>
<dbReference type="EMBL" id="FNQN01000005">
    <property type="protein sequence ID" value="SEA37110.1"/>
    <property type="molecule type" value="Genomic_DNA"/>
</dbReference>
<evidence type="ECO:0000313" key="3">
    <source>
        <dbReference type="EMBL" id="SEA37110.1"/>
    </source>
</evidence>
<dbReference type="Gene3D" id="3.40.920.10">
    <property type="entry name" value="Pyruvate-ferredoxin oxidoreductase, PFOR, domain III"/>
    <property type="match status" value="1"/>
</dbReference>
<keyword evidence="3" id="KW-0670">Pyruvate</keyword>
<dbReference type="PANTHER" id="PTHR43854:SF1">
    <property type="entry name" value="INDOLEPYRUVATE OXIDOREDUCTASE SUBUNIT IORB"/>
    <property type="match status" value="1"/>
</dbReference>